<comment type="similarity">
    <text evidence="1">Belongs to the enoyl-CoA hydratase/isomerase family.</text>
</comment>
<dbReference type="Gene3D" id="3.90.226.10">
    <property type="entry name" value="2-enoyl-CoA Hydratase, Chain A, domain 1"/>
    <property type="match status" value="1"/>
</dbReference>
<dbReference type="PANTHER" id="PTHR43459">
    <property type="entry name" value="ENOYL-COA HYDRATASE"/>
    <property type="match status" value="1"/>
</dbReference>
<dbReference type="InterPro" id="IPR029045">
    <property type="entry name" value="ClpP/crotonase-like_dom_sf"/>
</dbReference>
<evidence type="ECO:0000256" key="1">
    <source>
        <dbReference type="RuleBase" id="RU003707"/>
    </source>
</evidence>
<organism evidence="2 3">
    <name type="scientific">Cupriavidus taiwanensis</name>
    <dbReference type="NCBI Taxonomy" id="164546"/>
    <lineage>
        <taxon>Bacteria</taxon>
        <taxon>Pseudomonadati</taxon>
        <taxon>Pseudomonadota</taxon>
        <taxon>Betaproteobacteria</taxon>
        <taxon>Burkholderiales</taxon>
        <taxon>Burkholderiaceae</taxon>
        <taxon>Cupriavidus</taxon>
    </lineage>
</organism>
<gene>
    <name evidence="2" type="primary">echA</name>
    <name evidence="2" type="ORF">CBM2594_U10011</name>
</gene>
<sequence>MTTEHINFRHSTFSVTDGVAEFSHQRPVQRNALSAELRHDYADMLDHVEHDPGIHALVITGSGGSFCAGGDLKAVKERLSGSGSTKSAGLSMRANLQDAHVWLDRLRQLDLPVIAAVDGPAYGAGASLALAADFILASRRAAFCMSFLKIGMIPDMGALHTVPRLVGTAVARDLLLTARRVEAEEARRLGLVRDVVDADALLPEARRLARRFRNVPRGALGVTKRLLNVSMETPYALLAQLEANAQGVETGSAYHAETLERFLRGEPPLFDWDREA</sequence>
<protein>
    <submittedName>
        <fullName evidence="2">Enoyl-CoA hydratase EchA</fullName>
        <ecNumber evidence="2">4.2.1.17</ecNumber>
    </submittedName>
</protein>
<reference evidence="2 3" key="1">
    <citation type="submission" date="2018-01" db="EMBL/GenBank/DDBJ databases">
        <authorList>
            <person name="Clerissi C."/>
        </authorList>
    </citation>
    <scope>NUCLEOTIDE SEQUENCE [LARGE SCALE GENOMIC DNA]</scope>
    <source>
        <strain evidence="2">Cupriavidus taiwanensis STM 6021</strain>
    </source>
</reference>
<dbReference type="InterPro" id="IPR018376">
    <property type="entry name" value="Enoyl-CoA_hyd/isom_CS"/>
</dbReference>
<dbReference type="AlphaFoldDB" id="A0A7Z7JF94"/>
<keyword evidence="2" id="KW-0456">Lyase</keyword>
<dbReference type="Proteomes" id="UP000257139">
    <property type="component" value="Unassembled WGS sequence"/>
</dbReference>
<comment type="caution">
    <text evidence="2">The sequence shown here is derived from an EMBL/GenBank/DDBJ whole genome shotgun (WGS) entry which is preliminary data.</text>
</comment>
<dbReference type="CDD" id="cd06558">
    <property type="entry name" value="crotonase-like"/>
    <property type="match status" value="1"/>
</dbReference>
<evidence type="ECO:0000313" key="2">
    <source>
        <dbReference type="EMBL" id="SPC25510.1"/>
    </source>
</evidence>
<dbReference type="Pfam" id="PF00378">
    <property type="entry name" value="ECH_1"/>
    <property type="match status" value="1"/>
</dbReference>
<dbReference type="EC" id="4.2.1.17" evidence="2"/>
<dbReference type="SUPFAM" id="SSF52096">
    <property type="entry name" value="ClpP/crotonase"/>
    <property type="match status" value="1"/>
</dbReference>
<dbReference type="GO" id="GO:0004300">
    <property type="term" value="F:enoyl-CoA hydratase activity"/>
    <property type="evidence" value="ECO:0007669"/>
    <property type="project" value="UniProtKB-EC"/>
</dbReference>
<name>A0A7Z7JF94_9BURK</name>
<proteinExistence type="inferred from homology"/>
<evidence type="ECO:0000313" key="3">
    <source>
        <dbReference type="Proteomes" id="UP000257139"/>
    </source>
</evidence>
<dbReference type="InterPro" id="IPR001753">
    <property type="entry name" value="Enoyl-CoA_hydra/iso"/>
</dbReference>
<dbReference type="EMBL" id="OGUU01000045">
    <property type="protein sequence ID" value="SPC25510.1"/>
    <property type="molecule type" value="Genomic_DNA"/>
</dbReference>
<dbReference type="PROSITE" id="PS00166">
    <property type="entry name" value="ENOYL_COA_HYDRATASE"/>
    <property type="match status" value="1"/>
</dbReference>
<accession>A0A7Z7JF94</accession>
<dbReference type="RefSeq" id="WP_116328415.1">
    <property type="nucleotide sequence ID" value="NZ_OFSW01000032.1"/>
</dbReference>
<dbReference type="PANTHER" id="PTHR43459:SF1">
    <property type="entry name" value="EG:BACN32G11.4 PROTEIN"/>
    <property type="match status" value="1"/>
</dbReference>